<dbReference type="PANTHER" id="PTHR10380">
    <property type="entry name" value="CUTICLE PROTEIN"/>
    <property type="match status" value="1"/>
</dbReference>
<dbReference type="GO" id="GO:0008010">
    <property type="term" value="F:structural constituent of chitin-based larval cuticle"/>
    <property type="evidence" value="ECO:0007669"/>
    <property type="project" value="TreeGrafter"/>
</dbReference>
<evidence type="ECO:0000256" key="3">
    <source>
        <dbReference type="SAM" id="MobiDB-lite"/>
    </source>
</evidence>
<dbReference type="Proteomes" id="UP000600918">
    <property type="component" value="Unassembled WGS sequence"/>
</dbReference>
<evidence type="ECO:0000313" key="4">
    <source>
        <dbReference type="EMBL" id="KAF7392135.1"/>
    </source>
</evidence>
<evidence type="ECO:0008006" key="6">
    <source>
        <dbReference type="Google" id="ProtNLM"/>
    </source>
</evidence>
<dbReference type="InterPro" id="IPR050468">
    <property type="entry name" value="Cuticle_Struct_Prot"/>
</dbReference>
<dbReference type="InterPro" id="IPR000618">
    <property type="entry name" value="Insect_cuticle"/>
</dbReference>
<dbReference type="AlphaFoldDB" id="A0A834N196"/>
<dbReference type="GO" id="GO:0062129">
    <property type="term" value="C:chitin-based extracellular matrix"/>
    <property type="evidence" value="ECO:0007669"/>
    <property type="project" value="TreeGrafter"/>
</dbReference>
<accession>A0A834N196</accession>
<comment type="caution">
    <text evidence="4">The sequence shown here is derived from an EMBL/GenBank/DDBJ whole genome shotgun (WGS) entry which is preliminary data.</text>
</comment>
<dbReference type="Pfam" id="PF00379">
    <property type="entry name" value="Chitin_bind_4"/>
    <property type="match status" value="1"/>
</dbReference>
<gene>
    <name evidence="4" type="ORF">H0235_017134</name>
</gene>
<organism evidence="4 5">
    <name type="scientific">Vespula pensylvanica</name>
    <name type="common">Western yellow jacket</name>
    <name type="synonym">Wasp</name>
    <dbReference type="NCBI Taxonomy" id="30213"/>
    <lineage>
        <taxon>Eukaryota</taxon>
        <taxon>Metazoa</taxon>
        <taxon>Ecdysozoa</taxon>
        <taxon>Arthropoda</taxon>
        <taxon>Hexapoda</taxon>
        <taxon>Insecta</taxon>
        <taxon>Pterygota</taxon>
        <taxon>Neoptera</taxon>
        <taxon>Endopterygota</taxon>
        <taxon>Hymenoptera</taxon>
        <taxon>Apocrita</taxon>
        <taxon>Aculeata</taxon>
        <taxon>Vespoidea</taxon>
        <taxon>Vespidae</taxon>
        <taxon>Vespinae</taxon>
        <taxon>Vespula</taxon>
    </lineage>
</organism>
<evidence type="ECO:0000313" key="5">
    <source>
        <dbReference type="Proteomes" id="UP000600918"/>
    </source>
</evidence>
<protein>
    <recommendedName>
        <fullName evidence="6">Flexible cuticle protein 12</fullName>
    </recommendedName>
</protein>
<keyword evidence="5" id="KW-1185">Reference proteome</keyword>
<evidence type="ECO:0000256" key="1">
    <source>
        <dbReference type="ARBA" id="ARBA00022460"/>
    </source>
</evidence>
<dbReference type="PRINTS" id="PR00947">
    <property type="entry name" value="CUTICLE"/>
</dbReference>
<evidence type="ECO:0000256" key="2">
    <source>
        <dbReference type="PROSITE-ProRule" id="PRU00497"/>
    </source>
</evidence>
<reference evidence="4" key="1">
    <citation type="journal article" date="2020" name="G3 (Bethesda)">
        <title>High-Quality Assemblies for Three Invasive Social Wasps from the &lt;i&gt;Vespula&lt;/i&gt; Genus.</title>
        <authorList>
            <person name="Harrop T.W.R."/>
            <person name="Guhlin J."/>
            <person name="McLaughlin G.M."/>
            <person name="Permina E."/>
            <person name="Stockwell P."/>
            <person name="Gilligan J."/>
            <person name="Le Lec M.F."/>
            <person name="Gruber M.A.M."/>
            <person name="Quinn O."/>
            <person name="Lovegrove M."/>
            <person name="Duncan E.J."/>
            <person name="Remnant E.J."/>
            <person name="Van Eeckhoven J."/>
            <person name="Graham B."/>
            <person name="Knapp R.A."/>
            <person name="Langford K.W."/>
            <person name="Kronenberg Z."/>
            <person name="Press M.O."/>
            <person name="Eacker S.M."/>
            <person name="Wilson-Rankin E.E."/>
            <person name="Purcell J."/>
            <person name="Lester P.J."/>
            <person name="Dearden P.K."/>
        </authorList>
    </citation>
    <scope>NUCLEOTIDE SEQUENCE</scope>
    <source>
        <strain evidence="4">Volc-1</strain>
    </source>
</reference>
<feature type="region of interest" description="Disordered" evidence="3">
    <location>
        <begin position="86"/>
        <end position="111"/>
    </location>
</feature>
<proteinExistence type="predicted"/>
<dbReference type="PANTHER" id="PTHR10380:SF173">
    <property type="entry name" value="CUTICULAR PROTEIN 47EF, ISOFORM C-RELATED"/>
    <property type="match status" value="1"/>
</dbReference>
<keyword evidence="1 2" id="KW-0193">Cuticle</keyword>
<dbReference type="InterPro" id="IPR031311">
    <property type="entry name" value="CHIT_BIND_RR_consensus"/>
</dbReference>
<dbReference type="PROSITE" id="PS00233">
    <property type="entry name" value="CHIT_BIND_RR_1"/>
    <property type="match status" value="1"/>
</dbReference>
<dbReference type="PROSITE" id="PS51155">
    <property type="entry name" value="CHIT_BIND_RR_2"/>
    <property type="match status" value="1"/>
</dbReference>
<feature type="compositionally biased region" description="Polar residues" evidence="3">
    <location>
        <begin position="97"/>
        <end position="108"/>
    </location>
</feature>
<dbReference type="EMBL" id="JACSDY010000022">
    <property type="protein sequence ID" value="KAF7392135.1"/>
    <property type="molecule type" value="Genomic_DNA"/>
</dbReference>
<sequence>MLQFDNTKSTLIPKSPEDLTVGALRALCNRTKEKGYGKKRSMSLIIDYEIKDDLEYEGGLTQRSKAKQTRFYHRWTNARRIALAVHRGASRMHPGQKQASTRGSSDQMNLGGHREWGDASIAIFRLYKGRCTAYPWYHVSVIVLATLLVASLAAPQGNPNDITIVKQEEVNNIGVGGYHFSYEQSDGQKRDETAELRNEGTDDEELAVTGSFSFISPDGHTYRVDYTADKDGFHPNIQLVSK</sequence>
<name>A0A834N196_VESPE</name>